<dbReference type="Pfam" id="PF12819">
    <property type="entry name" value="Malectin_like"/>
    <property type="match status" value="1"/>
</dbReference>
<keyword evidence="9" id="KW-0472">Membrane</keyword>
<keyword evidence="7" id="KW-0067">ATP-binding</keyword>
<sequence length="247" mass="27865">MGDESAAYTPTDYILLNCGASSSLDSISEESWKWITDEGSKFSIFNSKNTSFASTASRQDQSITRIPYMTARVFHETFTYSFLVSPGLKFLRLYFYPVQYSGFDGSTSFFYVTANDHLLLQNSVLISLFSSEDNQAASLIKEFMVPCFKTEKLNVTFWPSLNSLAFVNGIEVVSMPNNMYVKHQDNSVSFINSKIPFHILDATAFETVYRLNVGRAIVANVNDTEMFRTWLDDSPYIFGSAWGIIPA</sequence>
<keyword evidence="3" id="KW-0808">Transferase</keyword>
<evidence type="ECO:0000256" key="2">
    <source>
        <dbReference type="ARBA" id="ARBA00022527"/>
    </source>
</evidence>
<keyword evidence="6" id="KW-0547">Nucleotide-binding</keyword>
<evidence type="ECO:0000256" key="5">
    <source>
        <dbReference type="ARBA" id="ARBA00022729"/>
    </source>
</evidence>
<comment type="subcellular location">
    <subcellularLocation>
        <location evidence="1">Membrane</location>
        <topology evidence="1">Single-pass type I membrane protein</topology>
    </subcellularLocation>
</comment>
<evidence type="ECO:0000256" key="10">
    <source>
        <dbReference type="ARBA" id="ARBA00023180"/>
    </source>
</evidence>
<dbReference type="GO" id="GO:0016020">
    <property type="term" value="C:membrane"/>
    <property type="evidence" value="ECO:0007669"/>
    <property type="project" value="UniProtKB-SubCell"/>
</dbReference>
<evidence type="ECO:0000256" key="9">
    <source>
        <dbReference type="ARBA" id="ARBA00023136"/>
    </source>
</evidence>
<dbReference type="InterPro" id="IPR024788">
    <property type="entry name" value="Malectin-like_Carb-bd_dom"/>
</dbReference>
<keyword evidence="2" id="KW-0418">Kinase</keyword>
<keyword evidence="4" id="KW-0812">Transmembrane</keyword>
<dbReference type="PANTHER" id="PTHR34590:SF5">
    <property type="entry name" value="OS04G0586500 PROTEIN"/>
    <property type="match status" value="1"/>
</dbReference>
<dbReference type="AlphaFoldDB" id="A0A7J8NDU4"/>
<evidence type="ECO:0000313" key="12">
    <source>
        <dbReference type="EMBL" id="MBA0575024.1"/>
    </source>
</evidence>
<evidence type="ECO:0000256" key="1">
    <source>
        <dbReference type="ARBA" id="ARBA00004479"/>
    </source>
</evidence>
<evidence type="ECO:0000256" key="3">
    <source>
        <dbReference type="ARBA" id="ARBA00022679"/>
    </source>
</evidence>
<keyword evidence="2" id="KW-0723">Serine/threonine-protein kinase</keyword>
<evidence type="ECO:0000259" key="11">
    <source>
        <dbReference type="Pfam" id="PF12819"/>
    </source>
</evidence>
<dbReference type="GO" id="GO:0004714">
    <property type="term" value="F:transmembrane receptor protein tyrosine kinase activity"/>
    <property type="evidence" value="ECO:0007669"/>
    <property type="project" value="InterPro"/>
</dbReference>
<evidence type="ECO:0000256" key="6">
    <source>
        <dbReference type="ARBA" id="ARBA00022741"/>
    </source>
</evidence>
<dbReference type="Gene3D" id="2.60.120.430">
    <property type="entry name" value="Galactose-binding lectin"/>
    <property type="match status" value="1"/>
</dbReference>
<name>A0A7J8NDU4_9ROSI</name>
<protein>
    <recommendedName>
        <fullName evidence="11">Malectin-like domain-containing protein</fullName>
    </recommendedName>
</protein>
<evidence type="ECO:0000313" key="13">
    <source>
        <dbReference type="Proteomes" id="UP000593572"/>
    </source>
</evidence>
<dbReference type="PANTHER" id="PTHR34590">
    <property type="entry name" value="OS03G0124300 PROTEIN-RELATED"/>
    <property type="match status" value="1"/>
</dbReference>
<dbReference type="FunFam" id="2.60.120.430:FF:000003">
    <property type="entry name" value="FERONIA receptor-like kinase"/>
    <property type="match status" value="1"/>
</dbReference>
<keyword evidence="10" id="KW-0325">Glycoprotein</keyword>
<evidence type="ECO:0000256" key="8">
    <source>
        <dbReference type="ARBA" id="ARBA00022989"/>
    </source>
</evidence>
<dbReference type="InterPro" id="IPR045272">
    <property type="entry name" value="ANXUR1/2-like"/>
</dbReference>
<organism evidence="12 13">
    <name type="scientific">Gossypium lobatum</name>
    <dbReference type="NCBI Taxonomy" id="34289"/>
    <lineage>
        <taxon>Eukaryota</taxon>
        <taxon>Viridiplantae</taxon>
        <taxon>Streptophyta</taxon>
        <taxon>Embryophyta</taxon>
        <taxon>Tracheophyta</taxon>
        <taxon>Spermatophyta</taxon>
        <taxon>Magnoliopsida</taxon>
        <taxon>eudicotyledons</taxon>
        <taxon>Gunneridae</taxon>
        <taxon>Pentapetalae</taxon>
        <taxon>rosids</taxon>
        <taxon>malvids</taxon>
        <taxon>Malvales</taxon>
        <taxon>Malvaceae</taxon>
        <taxon>Malvoideae</taxon>
        <taxon>Gossypium</taxon>
    </lineage>
</organism>
<proteinExistence type="predicted"/>
<gene>
    <name evidence="12" type="ORF">Golob_027663</name>
</gene>
<keyword evidence="13" id="KW-1185">Reference proteome</keyword>
<evidence type="ECO:0000256" key="4">
    <source>
        <dbReference type="ARBA" id="ARBA00022692"/>
    </source>
</evidence>
<reference evidence="12 13" key="1">
    <citation type="journal article" date="2019" name="Genome Biol. Evol.">
        <title>Insights into the evolution of the New World diploid cottons (Gossypium, subgenus Houzingenia) based on genome sequencing.</title>
        <authorList>
            <person name="Grover C.E."/>
            <person name="Arick M.A. 2nd"/>
            <person name="Thrash A."/>
            <person name="Conover J.L."/>
            <person name="Sanders W.S."/>
            <person name="Peterson D.G."/>
            <person name="Frelichowski J.E."/>
            <person name="Scheffler J.A."/>
            <person name="Scheffler B.E."/>
            <person name="Wendel J.F."/>
        </authorList>
    </citation>
    <scope>NUCLEOTIDE SEQUENCE [LARGE SCALE GENOMIC DNA]</scope>
    <source>
        <strain evidence="12">157</strain>
        <tissue evidence="12">Leaf</tissue>
    </source>
</reference>
<feature type="domain" description="Malectin-like" evidence="11">
    <location>
        <begin position="16"/>
        <end position="235"/>
    </location>
</feature>
<dbReference type="GO" id="GO:0004674">
    <property type="term" value="F:protein serine/threonine kinase activity"/>
    <property type="evidence" value="ECO:0007669"/>
    <property type="project" value="UniProtKB-KW"/>
</dbReference>
<dbReference type="Proteomes" id="UP000593572">
    <property type="component" value="Unassembled WGS sequence"/>
</dbReference>
<keyword evidence="5" id="KW-0732">Signal</keyword>
<accession>A0A7J8NDU4</accession>
<evidence type="ECO:0000256" key="7">
    <source>
        <dbReference type="ARBA" id="ARBA00022840"/>
    </source>
</evidence>
<comment type="caution">
    <text evidence="12">The sequence shown here is derived from an EMBL/GenBank/DDBJ whole genome shotgun (WGS) entry which is preliminary data.</text>
</comment>
<dbReference type="GO" id="GO:0005524">
    <property type="term" value="F:ATP binding"/>
    <property type="evidence" value="ECO:0007669"/>
    <property type="project" value="UniProtKB-KW"/>
</dbReference>
<keyword evidence="8" id="KW-1133">Transmembrane helix</keyword>
<dbReference type="EMBL" id="JABEZX010073448">
    <property type="protein sequence ID" value="MBA0575024.1"/>
    <property type="molecule type" value="Genomic_DNA"/>
</dbReference>